<evidence type="ECO:0000256" key="7">
    <source>
        <dbReference type="ARBA" id="ARBA00023123"/>
    </source>
</evidence>
<keyword evidence="3" id="KW-0963">Cytoplasm</keyword>
<dbReference type="Pfam" id="PF00069">
    <property type="entry name" value="Pkinase"/>
    <property type="match status" value="1"/>
</dbReference>
<dbReference type="GO" id="GO:0042995">
    <property type="term" value="C:cell projection"/>
    <property type="evidence" value="ECO:0007669"/>
    <property type="project" value="UniProtKB-SubCell"/>
</dbReference>
<evidence type="ECO:0000256" key="5">
    <source>
        <dbReference type="ARBA" id="ARBA00022741"/>
    </source>
</evidence>
<dbReference type="SMART" id="SM00219">
    <property type="entry name" value="TyrKc"/>
    <property type="match status" value="1"/>
</dbReference>
<dbReference type="InterPro" id="IPR020635">
    <property type="entry name" value="Tyr_kinase_cat_dom"/>
</dbReference>
<dbReference type="SUPFAM" id="SSF52540">
    <property type="entry name" value="P-loop containing nucleoside triphosphate hydrolases"/>
    <property type="match status" value="1"/>
</dbReference>
<dbReference type="Gene3D" id="3.30.200.20">
    <property type="entry name" value="Phosphorylase Kinase, domain 1"/>
    <property type="match status" value="1"/>
</dbReference>
<dbReference type="PRINTS" id="PR00193">
    <property type="entry name" value="MYOSINHEAVY"/>
</dbReference>
<dbReference type="AlphaFoldDB" id="A0A9Q0NFW4"/>
<protein>
    <submittedName>
        <fullName evidence="16">Neither inactivation nor afterpotential protein C</fullName>
    </submittedName>
</protein>
<keyword evidence="9 12" id="KW-0009">Actin-binding</keyword>
<keyword evidence="17" id="KW-1185">Reference proteome</keyword>
<keyword evidence="6 12" id="KW-0067">ATP-binding</keyword>
<proteinExistence type="inferred from homology"/>
<feature type="domain" description="Myosin motor" evidence="15">
    <location>
        <begin position="378"/>
        <end position="525"/>
    </location>
</feature>
<comment type="subcellular location">
    <subcellularLocation>
        <location evidence="2">Cell projection</location>
    </subcellularLocation>
    <subcellularLocation>
        <location evidence="1">Cytoplasm</location>
        <location evidence="1">Cytoskeleton</location>
    </subcellularLocation>
</comment>
<keyword evidence="5 12" id="KW-0547">Nucleotide-binding</keyword>
<keyword evidence="8 12" id="KW-0505">Motor protein</keyword>
<evidence type="ECO:0000256" key="8">
    <source>
        <dbReference type="ARBA" id="ARBA00023175"/>
    </source>
</evidence>
<evidence type="ECO:0000259" key="15">
    <source>
        <dbReference type="PROSITE" id="PS51456"/>
    </source>
</evidence>
<dbReference type="GO" id="GO:0004674">
    <property type="term" value="F:protein serine/threonine kinase activity"/>
    <property type="evidence" value="ECO:0007669"/>
    <property type="project" value="TreeGrafter"/>
</dbReference>
<dbReference type="Gene3D" id="3.40.850.10">
    <property type="entry name" value="Kinesin motor domain"/>
    <property type="match status" value="1"/>
</dbReference>
<keyword evidence="10" id="KW-0206">Cytoskeleton</keyword>
<dbReference type="PANTHER" id="PTHR46256">
    <property type="entry name" value="AGAP011099-PA"/>
    <property type="match status" value="1"/>
</dbReference>
<evidence type="ECO:0000256" key="2">
    <source>
        <dbReference type="ARBA" id="ARBA00004316"/>
    </source>
</evidence>
<evidence type="ECO:0000256" key="1">
    <source>
        <dbReference type="ARBA" id="ARBA00004245"/>
    </source>
</evidence>
<accession>A0A9Q0NFW4</accession>
<dbReference type="PROSITE" id="PS50011">
    <property type="entry name" value="PROTEIN_KINASE_DOM"/>
    <property type="match status" value="1"/>
</dbReference>
<dbReference type="InterPro" id="IPR036961">
    <property type="entry name" value="Kinesin_motor_dom_sf"/>
</dbReference>
<dbReference type="InterPro" id="IPR000719">
    <property type="entry name" value="Prot_kinase_dom"/>
</dbReference>
<organism evidence="16 17">
    <name type="scientific">Pseudolycoriella hygida</name>
    <dbReference type="NCBI Taxonomy" id="35572"/>
    <lineage>
        <taxon>Eukaryota</taxon>
        <taxon>Metazoa</taxon>
        <taxon>Ecdysozoa</taxon>
        <taxon>Arthropoda</taxon>
        <taxon>Hexapoda</taxon>
        <taxon>Insecta</taxon>
        <taxon>Pterygota</taxon>
        <taxon>Neoptera</taxon>
        <taxon>Endopterygota</taxon>
        <taxon>Diptera</taxon>
        <taxon>Nematocera</taxon>
        <taxon>Sciaroidea</taxon>
        <taxon>Sciaridae</taxon>
        <taxon>Pseudolycoriella</taxon>
    </lineage>
</organism>
<evidence type="ECO:0000313" key="16">
    <source>
        <dbReference type="EMBL" id="KAJ6649152.1"/>
    </source>
</evidence>
<dbReference type="Gene3D" id="1.10.510.10">
    <property type="entry name" value="Transferase(Phosphotransferase) domain 1"/>
    <property type="match status" value="1"/>
</dbReference>
<feature type="domain" description="Protein kinase" evidence="14">
    <location>
        <begin position="44"/>
        <end position="325"/>
    </location>
</feature>
<feature type="binding site" evidence="13">
    <location>
        <position position="74"/>
    </location>
    <ligand>
        <name>ATP</name>
        <dbReference type="ChEBI" id="CHEBI:30616"/>
    </ligand>
</feature>
<dbReference type="GO" id="GO:0000146">
    <property type="term" value="F:microfilament motor activity"/>
    <property type="evidence" value="ECO:0007669"/>
    <property type="project" value="TreeGrafter"/>
</dbReference>
<dbReference type="Pfam" id="PF00063">
    <property type="entry name" value="Myosin_head"/>
    <property type="match status" value="1"/>
</dbReference>
<dbReference type="OrthoDB" id="6108017at2759"/>
<name>A0A9Q0NFW4_9DIPT</name>
<keyword evidence="4" id="KW-0677">Repeat</keyword>
<dbReference type="PROSITE" id="PS00107">
    <property type="entry name" value="PROTEIN_KINASE_ATP"/>
    <property type="match status" value="1"/>
</dbReference>
<evidence type="ECO:0000313" key="17">
    <source>
        <dbReference type="Proteomes" id="UP001151699"/>
    </source>
</evidence>
<evidence type="ECO:0000256" key="3">
    <source>
        <dbReference type="ARBA" id="ARBA00022490"/>
    </source>
</evidence>
<evidence type="ECO:0000256" key="9">
    <source>
        <dbReference type="ARBA" id="ARBA00023203"/>
    </source>
</evidence>
<dbReference type="GO" id="GO:0003779">
    <property type="term" value="F:actin binding"/>
    <property type="evidence" value="ECO:0007669"/>
    <property type="project" value="UniProtKB-KW"/>
</dbReference>
<dbReference type="InterPro" id="IPR017441">
    <property type="entry name" value="Protein_kinase_ATP_BS"/>
</dbReference>
<dbReference type="GO" id="GO:0016459">
    <property type="term" value="C:myosin complex"/>
    <property type="evidence" value="ECO:0007669"/>
    <property type="project" value="UniProtKB-KW"/>
</dbReference>
<evidence type="ECO:0000256" key="12">
    <source>
        <dbReference type="PROSITE-ProRule" id="PRU00782"/>
    </source>
</evidence>
<comment type="caution">
    <text evidence="16">The sequence shown here is derived from an EMBL/GenBank/DDBJ whole genome shotgun (WGS) entry which is preliminary data.</text>
</comment>
<evidence type="ECO:0000256" key="4">
    <source>
        <dbReference type="ARBA" id="ARBA00022737"/>
    </source>
</evidence>
<evidence type="ECO:0000256" key="6">
    <source>
        <dbReference type="ARBA" id="ARBA00022840"/>
    </source>
</evidence>
<evidence type="ECO:0000256" key="11">
    <source>
        <dbReference type="ARBA" id="ARBA00023273"/>
    </source>
</evidence>
<gene>
    <name evidence="16" type="primary">ninaC_1</name>
    <name evidence="16" type="ORF">Bhyg_04385</name>
</gene>
<dbReference type="EMBL" id="WJQU01000001">
    <property type="protein sequence ID" value="KAJ6649152.1"/>
    <property type="molecule type" value="Genomic_DNA"/>
</dbReference>
<keyword evidence="11" id="KW-0966">Cell projection</keyword>
<feature type="non-terminal residue" evidence="16">
    <location>
        <position position="1"/>
    </location>
</feature>
<sequence length="525" mass="59223">MLISSIVAYGEGGKIVRRVEKSFVESGTMSYLSVESLPEPGDRFVLDEVLGIGVWAKVYKACDNQADGKTVAIKVQPYEDDMIVHINEEYRVLRDFSSHPNLPDFLGVYRKKSNCDNPDEIWFILEYCEGGSAVEFVNRLQAVNRKISEEHIAYILRETAKGLIHLHKNHAIHRDVRGSNILLTKEGEVKLCDFGLTRDIKTTFGKRSTCIGSPCWMAPEMVTNAKPRRIDYDEGSGDDDDDGIYGSRVDVWALGITAIELGDGAAPFLDMHPTRAMFQIIRNPPPTLYRPANWSQNFNDFIAECLEKNWENRPFMVEILEHPFFTELKGDTNNDHHLSCEIKHLINEVVGPRKMTKKEEISIIKGYVKKYQQEPEKMLIEDLAALEKVSEETIAEEIKKRLKKGISYTFIGDVLLSLNSNELPTEFPRSVHNKYICKSRSENSPHIFSVADSAFQDMLHHEEAQNIIFAGESYSGKSTNAKLVIDHLFILGEGNKGVSDKLRSATKAVQALVNAGTPLNPNSTR</sequence>
<evidence type="ECO:0000259" key="14">
    <source>
        <dbReference type="PROSITE" id="PS50011"/>
    </source>
</evidence>
<dbReference type="SUPFAM" id="SSF56112">
    <property type="entry name" value="Protein kinase-like (PK-like)"/>
    <property type="match status" value="1"/>
</dbReference>
<keyword evidence="7 12" id="KW-0518">Myosin</keyword>
<dbReference type="Proteomes" id="UP001151699">
    <property type="component" value="Chromosome A"/>
</dbReference>
<dbReference type="InterPro" id="IPR001609">
    <property type="entry name" value="Myosin_head_motor_dom-like"/>
</dbReference>
<comment type="similarity">
    <text evidence="12">Belongs to the TRAFAC class myosin-kinesin ATPase superfamily. Myosin family.</text>
</comment>
<dbReference type="PANTHER" id="PTHR46256:SF2">
    <property type="entry name" value="NEITHER INACTIVATION NOR AFTERPOTENTIAL PROTEIN C"/>
    <property type="match status" value="1"/>
</dbReference>
<dbReference type="GO" id="GO:0004713">
    <property type="term" value="F:protein tyrosine kinase activity"/>
    <property type="evidence" value="ECO:0007669"/>
    <property type="project" value="InterPro"/>
</dbReference>
<dbReference type="InterPro" id="IPR052409">
    <property type="entry name" value="Myosin-III_kinase_activity"/>
</dbReference>
<dbReference type="InterPro" id="IPR027417">
    <property type="entry name" value="P-loop_NTPase"/>
</dbReference>
<evidence type="ECO:0000256" key="10">
    <source>
        <dbReference type="ARBA" id="ARBA00023212"/>
    </source>
</evidence>
<feature type="binding site" evidence="12">
    <location>
        <begin position="471"/>
        <end position="478"/>
    </location>
    <ligand>
        <name>ATP</name>
        <dbReference type="ChEBI" id="CHEBI:30616"/>
    </ligand>
</feature>
<dbReference type="PROSITE" id="PS51456">
    <property type="entry name" value="MYOSIN_MOTOR"/>
    <property type="match status" value="1"/>
</dbReference>
<dbReference type="InterPro" id="IPR011009">
    <property type="entry name" value="Kinase-like_dom_sf"/>
</dbReference>
<comment type="caution">
    <text evidence="12">Lacks conserved residue(s) required for the propagation of feature annotation.</text>
</comment>
<dbReference type="GO" id="GO:0030832">
    <property type="term" value="P:regulation of actin filament length"/>
    <property type="evidence" value="ECO:0007669"/>
    <property type="project" value="TreeGrafter"/>
</dbReference>
<reference evidence="16" key="1">
    <citation type="submission" date="2022-07" db="EMBL/GenBank/DDBJ databases">
        <authorList>
            <person name="Trinca V."/>
            <person name="Uliana J.V.C."/>
            <person name="Torres T.T."/>
            <person name="Ward R.J."/>
            <person name="Monesi N."/>
        </authorList>
    </citation>
    <scope>NUCLEOTIDE SEQUENCE</scope>
    <source>
        <strain evidence="16">HSMRA1968</strain>
        <tissue evidence="16">Whole embryos</tissue>
    </source>
</reference>
<evidence type="ECO:0000256" key="13">
    <source>
        <dbReference type="PROSITE-ProRule" id="PRU10141"/>
    </source>
</evidence>
<dbReference type="GO" id="GO:0005524">
    <property type="term" value="F:ATP binding"/>
    <property type="evidence" value="ECO:0007669"/>
    <property type="project" value="UniProtKB-UniRule"/>
</dbReference>